<dbReference type="Gene3D" id="1.20.1560.10">
    <property type="entry name" value="ABC transporter type 1, transmembrane domain"/>
    <property type="match status" value="2"/>
</dbReference>
<dbReference type="InterPro" id="IPR017871">
    <property type="entry name" value="ABC_transporter-like_CS"/>
</dbReference>
<feature type="transmembrane region" description="Helical" evidence="9">
    <location>
        <begin position="942"/>
        <end position="962"/>
    </location>
</feature>
<dbReference type="GO" id="GO:0016020">
    <property type="term" value="C:membrane"/>
    <property type="evidence" value="ECO:0007669"/>
    <property type="project" value="UniProtKB-SubCell"/>
</dbReference>
<feature type="domain" description="ABC transmembrane type-1" evidence="11">
    <location>
        <begin position="181"/>
        <end position="418"/>
    </location>
</feature>
<evidence type="ECO:0000256" key="5">
    <source>
        <dbReference type="ARBA" id="ARBA00022840"/>
    </source>
</evidence>
<dbReference type="GO" id="GO:0005524">
    <property type="term" value="F:ATP binding"/>
    <property type="evidence" value="ECO:0007669"/>
    <property type="project" value="UniProtKB-KW"/>
</dbReference>
<dbReference type="InterPro" id="IPR050173">
    <property type="entry name" value="ABC_transporter_C-like"/>
</dbReference>
<feature type="domain" description="ABC transporter" evidence="10">
    <location>
        <begin position="1095"/>
        <end position="1316"/>
    </location>
</feature>
<reference evidence="12 13" key="1">
    <citation type="submission" date="2018-11" db="EMBL/GenBank/DDBJ databases">
        <title>Genome sequence of Saitozyma podzolica DSM 27192.</title>
        <authorList>
            <person name="Aliyu H."/>
            <person name="Gorte O."/>
            <person name="Ochsenreither K."/>
        </authorList>
    </citation>
    <scope>NUCLEOTIDE SEQUENCE [LARGE SCALE GENOMIC DNA]</scope>
    <source>
        <strain evidence="12 13">DSM 27192</strain>
    </source>
</reference>
<dbReference type="InterPro" id="IPR027417">
    <property type="entry name" value="P-loop_NTPase"/>
</dbReference>
<feature type="region of interest" description="Disordered" evidence="8">
    <location>
        <begin position="93"/>
        <end position="121"/>
    </location>
</feature>
<dbReference type="CDD" id="cd03250">
    <property type="entry name" value="ABCC_MRP_domain1"/>
    <property type="match status" value="1"/>
</dbReference>
<feature type="transmembrane region" description="Helical" evidence="9">
    <location>
        <begin position="823"/>
        <end position="852"/>
    </location>
</feature>
<dbReference type="InterPro" id="IPR003593">
    <property type="entry name" value="AAA+_ATPase"/>
</dbReference>
<keyword evidence="4" id="KW-0547">Nucleotide-binding</keyword>
<keyword evidence="6 9" id="KW-1133">Transmembrane helix</keyword>
<evidence type="ECO:0000256" key="8">
    <source>
        <dbReference type="SAM" id="MobiDB-lite"/>
    </source>
</evidence>
<feature type="compositionally biased region" description="Basic and acidic residues" evidence="8">
    <location>
        <begin position="93"/>
        <end position="114"/>
    </location>
</feature>
<feature type="domain" description="ABC transporter" evidence="10">
    <location>
        <begin position="524"/>
        <end position="748"/>
    </location>
</feature>
<evidence type="ECO:0000256" key="7">
    <source>
        <dbReference type="ARBA" id="ARBA00023136"/>
    </source>
</evidence>
<dbReference type="PANTHER" id="PTHR24223:SF415">
    <property type="entry name" value="FI20190P1"/>
    <property type="match status" value="1"/>
</dbReference>
<feature type="region of interest" description="Disordered" evidence="8">
    <location>
        <begin position="780"/>
        <end position="801"/>
    </location>
</feature>
<dbReference type="GO" id="GO:0140359">
    <property type="term" value="F:ABC-type transporter activity"/>
    <property type="evidence" value="ECO:0007669"/>
    <property type="project" value="InterPro"/>
</dbReference>
<dbReference type="PROSITE" id="PS50893">
    <property type="entry name" value="ABC_TRANSPORTER_2"/>
    <property type="match status" value="2"/>
</dbReference>
<keyword evidence="5" id="KW-0067">ATP-binding</keyword>
<dbReference type="EMBL" id="RSCD01000004">
    <property type="protein sequence ID" value="RSH93382.1"/>
    <property type="molecule type" value="Genomic_DNA"/>
</dbReference>
<feature type="transmembrane region" description="Helical" evidence="9">
    <location>
        <begin position="864"/>
        <end position="886"/>
    </location>
</feature>
<protein>
    <submittedName>
        <fullName evidence="12">Uncharacterized protein</fullName>
    </submittedName>
</protein>
<dbReference type="FunFam" id="3.40.50.300:FF:000630">
    <property type="entry name" value="ATP-binding cassette (ABC) transporter, putative"/>
    <property type="match status" value="1"/>
</dbReference>
<dbReference type="STRING" id="1890683.A0A427YQL6"/>
<keyword evidence="3 9" id="KW-0812">Transmembrane</keyword>
<comment type="subcellular location">
    <subcellularLocation>
        <location evidence="1">Membrane</location>
        <topology evidence="1">Multi-pass membrane protein</topology>
    </subcellularLocation>
</comment>
<evidence type="ECO:0000256" key="6">
    <source>
        <dbReference type="ARBA" id="ARBA00022989"/>
    </source>
</evidence>
<keyword evidence="13" id="KW-1185">Reference proteome</keyword>
<dbReference type="SUPFAM" id="SSF90123">
    <property type="entry name" value="ABC transporter transmembrane region"/>
    <property type="match status" value="2"/>
</dbReference>
<dbReference type="SMART" id="SM00382">
    <property type="entry name" value="AAA"/>
    <property type="match status" value="2"/>
</dbReference>
<dbReference type="OrthoDB" id="2563870at2759"/>
<gene>
    <name evidence="12" type="ORF">EHS25_007738</name>
</gene>
<keyword evidence="2" id="KW-0813">Transport</keyword>
<evidence type="ECO:0000256" key="2">
    <source>
        <dbReference type="ARBA" id="ARBA00022448"/>
    </source>
</evidence>
<feature type="transmembrane region" description="Helical" evidence="9">
    <location>
        <begin position="228"/>
        <end position="248"/>
    </location>
</feature>
<dbReference type="Pfam" id="PF00664">
    <property type="entry name" value="ABC_membrane"/>
    <property type="match status" value="2"/>
</dbReference>
<dbReference type="InterPro" id="IPR036640">
    <property type="entry name" value="ABC1_TM_sf"/>
</dbReference>
<dbReference type="PROSITE" id="PS00211">
    <property type="entry name" value="ABC_TRANSPORTER_1"/>
    <property type="match status" value="1"/>
</dbReference>
<dbReference type="Proteomes" id="UP000279259">
    <property type="component" value="Unassembled WGS sequence"/>
</dbReference>
<dbReference type="GO" id="GO:0016887">
    <property type="term" value="F:ATP hydrolysis activity"/>
    <property type="evidence" value="ECO:0007669"/>
    <property type="project" value="InterPro"/>
</dbReference>
<evidence type="ECO:0000259" key="10">
    <source>
        <dbReference type="PROSITE" id="PS50893"/>
    </source>
</evidence>
<keyword evidence="7 9" id="KW-0472">Membrane</keyword>
<dbReference type="Pfam" id="PF00005">
    <property type="entry name" value="ABC_tran"/>
    <property type="match status" value="2"/>
</dbReference>
<dbReference type="CDD" id="cd18597">
    <property type="entry name" value="ABC_6TM_YOR1_D1_like"/>
    <property type="match status" value="1"/>
</dbReference>
<sequence length="1316" mass="144355">MPIPFYRPSPAPPAVFKDHQLPYHRANLLSRLFFHWITPILKVGYSRPLEADDLWQLTPELECQGVADRLERRFYEHVSDLCRPLKYRVGHKDSEVTSEKSSRNEKSKDNEKSSQSDSSKSLQTLFGDTKALLPKRRAGCLGQSRNTAKVTDEDELGQKDAPVRDLTLARAIYNTVKRQWWISTALLATGYGLQLASPLVSEQLIDRVTAAAQSTGNDDQDAHLRSGIGLAIGLFAMLFTSSICLAHAEQMGFVIGFTMRAACIDMISRKSMRLSNKSRLEMTNGRITTLISADASYLDWAVPRLGDAVTMAPQIVIGIALLIWILGYSALVGLAILMAAAPVQSWMFAKMLSYRSTQQSQVDTRVRLISEVINHIRAVKLYGYQTHFAQAVSGLRRKELEELRRTAVMTFVTYRLSGHTLEASKIFTALQFFNVLQNPISFLPQILAALTDALSAIRRIGAFLHAEELVSDLEVDVSAPYAIEVDADFGFDTTVDATAGAGTEHKVEGDDLPGDSTSNASSSTLVDGATSSTDHTFSLRDIVLLIPRGSLVCVVGRVGTGKSALLAGLVEEMRKTRGRVVFGGQVSYVPQQAWIHSGTIRQNIAFSSAGDSVDVARMDQIIDACSLRPDISALPHGDLTQVGERGSTLSGGQRQRLALARAAYSASDIVLLDDPLSAVDAQVAHHLLHNCILSGPLESRTRVMVTHQLEVLERADWVVVMDRVQDVGRIVQQRTYRDLQSRPGLLRDLLQEYGPAQSSLSPFSSSEPLGQINEEKYTTPCTRSSEEKHIEMPPQDQASLEERETGSVSWQVYKSYARDTGSYMWVGIIAVLLLCGQAANVANVLFLGYWSANSIEGFSQGEYMAVYAGLGMAMSLSIWGSVYTMIQAGLRSSFVMFDKAWSAILQAPMAWHARTPSGRIISRLSKDIEMLDDRLPQMWNSFLTMALSVLGTVGLYLVSVYYRATSREVKRLDSILRGQIYTCLSEQLAGLSVIRVFGRQASFERSIQSAVNKEGLIAIVGITSHGKIDPAKFGVVLTYALSATTTLTRLIPLLAYCEQEMNNVERIHHYTTLPSSPPSTLATDPPPTWPSRGEITFQNVSLRYRPDLPLALRDVSFTVHPGERVGIVGRTGAGKSSIAQALSRGIELEEGKIVVDGVDIAQMGLDTLRRGLTIVPQEPFLFTGTVRDNLDPQGDHTDAELNAALVLIRASPLTSETLGAKFKLEGEVRPEGGNFSAGEGQLSIVRRPKILVLDEATGSLDPETDALIQRIIQTELAGVTIISIAHRLQTIAYYNHVLVLDSGKVVEVGNDRTPDS</sequence>
<comment type="caution">
    <text evidence="12">The sequence shown here is derived from an EMBL/GenBank/DDBJ whole genome shotgun (WGS) entry which is preliminary data.</text>
</comment>
<dbReference type="CDD" id="cd03244">
    <property type="entry name" value="ABCC_MRP_domain2"/>
    <property type="match status" value="1"/>
</dbReference>
<dbReference type="InterPro" id="IPR011527">
    <property type="entry name" value="ABC1_TM_dom"/>
</dbReference>
<name>A0A427YQL6_9TREE</name>
<feature type="domain" description="ABC transmembrane type-1" evidence="11">
    <location>
        <begin position="828"/>
        <end position="1014"/>
    </location>
</feature>
<evidence type="ECO:0000256" key="4">
    <source>
        <dbReference type="ARBA" id="ARBA00022741"/>
    </source>
</evidence>
<feature type="compositionally biased region" description="Polar residues" evidence="8">
    <location>
        <begin position="515"/>
        <end position="532"/>
    </location>
</feature>
<evidence type="ECO:0000313" key="12">
    <source>
        <dbReference type="EMBL" id="RSH93382.1"/>
    </source>
</evidence>
<proteinExistence type="predicted"/>
<organism evidence="12 13">
    <name type="scientific">Saitozyma podzolica</name>
    <dbReference type="NCBI Taxonomy" id="1890683"/>
    <lineage>
        <taxon>Eukaryota</taxon>
        <taxon>Fungi</taxon>
        <taxon>Dikarya</taxon>
        <taxon>Basidiomycota</taxon>
        <taxon>Agaricomycotina</taxon>
        <taxon>Tremellomycetes</taxon>
        <taxon>Tremellales</taxon>
        <taxon>Trimorphomycetaceae</taxon>
        <taxon>Saitozyma</taxon>
    </lineage>
</organism>
<evidence type="ECO:0000256" key="1">
    <source>
        <dbReference type="ARBA" id="ARBA00004141"/>
    </source>
</evidence>
<feature type="transmembrane region" description="Helical" evidence="9">
    <location>
        <begin position="315"/>
        <end position="341"/>
    </location>
</feature>
<dbReference type="PANTHER" id="PTHR24223">
    <property type="entry name" value="ATP-BINDING CASSETTE SUB-FAMILY C"/>
    <property type="match status" value="1"/>
</dbReference>
<dbReference type="SUPFAM" id="SSF52540">
    <property type="entry name" value="P-loop containing nucleoside triphosphate hydrolases"/>
    <property type="match status" value="2"/>
</dbReference>
<evidence type="ECO:0000256" key="3">
    <source>
        <dbReference type="ARBA" id="ARBA00022692"/>
    </source>
</evidence>
<accession>A0A427YQL6</accession>
<dbReference type="PROSITE" id="PS50929">
    <property type="entry name" value="ABC_TM1F"/>
    <property type="match status" value="2"/>
</dbReference>
<dbReference type="Gene3D" id="3.40.50.300">
    <property type="entry name" value="P-loop containing nucleotide triphosphate hydrolases"/>
    <property type="match status" value="2"/>
</dbReference>
<evidence type="ECO:0000259" key="11">
    <source>
        <dbReference type="PROSITE" id="PS50929"/>
    </source>
</evidence>
<evidence type="ECO:0000256" key="9">
    <source>
        <dbReference type="SAM" id="Phobius"/>
    </source>
</evidence>
<feature type="region of interest" description="Disordered" evidence="8">
    <location>
        <begin position="503"/>
        <end position="532"/>
    </location>
</feature>
<dbReference type="InterPro" id="IPR003439">
    <property type="entry name" value="ABC_transporter-like_ATP-bd"/>
</dbReference>
<evidence type="ECO:0000313" key="13">
    <source>
        <dbReference type="Proteomes" id="UP000279259"/>
    </source>
</evidence>
<dbReference type="FunFam" id="3.40.50.300:FF:000997">
    <property type="entry name" value="Multidrug resistance-associated protein 1"/>
    <property type="match status" value="1"/>
</dbReference>